<accession>A0ABP2EH34</accession>
<dbReference type="EMBL" id="AALD02000011">
    <property type="protein sequence ID" value="EEQ11111.1"/>
    <property type="molecule type" value="Genomic_DNA"/>
</dbReference>
<evidence type="ECO:0000313" key="1">
    <source>
        <dbReference type="EMBL" id="EEQ11111.1"/>
    </source>
</evidence>
<evidence type="ECO:0000313" key="2">
    <source>
        <dbReference type="Proteomes" id="UP000003027"/>
    </source>
</evidence>
<comment type="caution">
    <text evidence="1">The sequence shown here is derived from an EMBL/GenBank/DDBJ whole genome shotgun (WGS) entry which is preliminary data.</text>
</comment>
<dbReference type="Proteomes" id="UP000003027">
    <property type="component" value="Unassembled WGS sequence"/>
</dbReference>
<keyword evidence="2" id="KW-1185">Reference proteome</keyword>
<organism evidence="1 2">
    <name type="scientific">Yersinia mollaretii (strain ATCC 43969 / DSM 18520 / CIP 103324 / CNY 7263 / WAIP 204)</name>
    <dbReference type="NCBI Taxonomy" id="349967"/>
    <lineage>
        <taxon>Bacteria</taxon>
        <taxon>Pseudomonadati</taxon>
        <taxon>Pseudomonadota</taxon>
        <taxon>Gammaproteobacteria</taxon>
        <taxon>Enterobacterales</taxon>
        <taxon>Yersiniaceae</taxon>
        <taxon>Yersinia</taxon>
    </lineage>
</organism>
<protein>
    <recommendedName>
        <fullName evidence="3">Integrase</fullName>
    </recommendedName>
</protein>
<name>A0ABP2EH34_YERMW</name>
<proteinExistence type="predicted"/>
<gene>
    <name evidence="1" type="ORF">ymoll0001_26200</name>
</gene>
<reference evidence="1" key="1">
    <citation type="submission" date="2008-12" db="EMBL/GenBank/DDBJ databases">
        <title>Annotation of the Yersinia mollaretii ATCC 43969 genome.</title>
        <authorList>
            <person name="Read T.D."/>
            <person name="Akmal A."/>
            <person name="Bishop-Lilly K."/>
            <person name="Chen P.E."/>
            <person name="Cook C."/>
            <person name="Kiley M.P."/>
            <person name="Lentz S."/>
            <person name="Mateczun A."/>
            <person name="Nagarajan N."/>
            <person name="Nolan N."/>
            <person name="Osborne B.I."/>
            <person name="Pop M."/>
            <person name="Sozhamannan S."/>
            <person name="Stewart A.C."/>
            <person name="Sulakvelidze A."/>
            <person name="Thomason B."/>
            <person name="Willner K."/>
            <person name="Zwick M.E."/>
        </authorList>
    </citation>
    <scope>NUCLEOTIDE SEQUENCE [LARGE SCALE GENOMIC DNA]</scope>
    <source>
        <strain evidence="1">ATCC 43969</strain>
    </source>
</reference>
<sequence>MIRLVKLHAENGQKKPNCSKNGLVVISSNPILARAKNKKTAPERADAVGYDE</sequence>
<evidence type="ECO:0008006" key="3">
    <source>
        <dbReference type="Google" id="ProtNLM"/>
    </source>
</evidence>